<sequence length="108" mass="11544">MKFFRSSTSDSVSSTASCKSISSSSSSRSSKKPLRSRGEFIADSMKHMSSHDVIEMLEMYGSTDGNMAMDCLQSLKVSPPVTSKKHRSKSKRSSSSRGSTSSSSSSGV</sequence>
<feature type="compositionally biased region" description="Low complexity" evidence="1">
    <location>
        <begin position="1"/>
        <end position="28"/>
    </location>
</feature>
<feature type="region of interest" description="Disordered" evidence="1">
    <location>
        <begin position="1"/>
        <end position="48"/>
    </location>
</feature>
<feature type="compositionally biased region" description="Low complexity" evidence="1">
    <location>
        <begin position="95"/>
        <end position="108"/>
    </location>
</feature>
<evidence type="ECO:0000256" key="1">
    <source>
        <dbReference type="SAM" id="MobiDB-lite"/>
    </source>
</evidence>
<accession>A0A9N8HYJ3</accession>
<protein>
    <submittedName>
        <fullName evidence="2">Uncharacterized protein</fullName>
    </submittedName>
</protein>
<feature type="compositionally biased region" description="Basic residues" evidence="1">
    <location>
        <begin position="83"/>
        <end position="94"/>
    </location>
</feature>
<name>A0A9N8HYJ3_9STRA</name>
<dbReference type="Proteomes" id="UP001153069">
    <property type="component" value="Unassembled WGS sequence"/>
</dbReference>
<comment type="caution">
    <text evidence="2">The sequence shown here is derived from an EMBL/GenBank/DDBJ whole genome shotgun (WGS) entry which is preliminary data.</text>
</comment>
<organism evidence="2 3">
    <name type="scientific">Seminavis robusta</name>
    <dbReference type="NCBI Taxonomy" id="568900"/>
    <lineage>
        <taxon>Eukaryota</taxon>
        <taxon>Sar</taxon>
        <taxon>Stramenopiles</taxon>
        <taxon>Ochrophyta</taxon>
        <taxon>Bacillariophyta</taxon>
        <taxon>Bacillariophyceae</taxon>
        <taxon>Bacillariophycidae</taxon>
        <taxon>Naviculales</taxon>
        <taxon>Naviculaceae</taxon>
        <taxon>Seminavis</taxon>
    </lineage>
</organism>
<proteinExistence type="predicted"/>
<feature type="region of interest" description="Disordered" evidence="1">
    <location>
        <begin position="71"/>
        <end position="108"/>
    </location>
</feature>
<evidence type="ECO:0000313" key="3">
    <source>
        <dbReference type="Proteomes" id="UP001153069"/>
    </source>
</evidence>
<evidence type="ECO:0000313" key="2">
    <source>
        <dbReference type="EMBL" id="CAB9531923.1"/>
    </source>
</evidence>
<reference evidence="2" key="1">
    <citation type="submission" date="2020-06" db="EMBL/GenBank/DDBJ databases">
        <authorList>
            <consortium name="Plant Systems Biology data submission"/>
        </authorList>
    </citation>
    <scope>NUCLEOTIDE SEQUENCE</scope>
    <source>
        <strain evidence="2">D6</strain>
    </source>
</reference>
<gene>
    <name evidence="2" type="ORF">SEMRO_4295_G353670.1</name>
</gene>
<dbReference type="AlphaFoldDB" id="A0A9N8HYJ3"/>
<feature type="compositionally biased region" description="Basic and acidic residues" evidence="1">
    <location>
        <begin position="36"/>
        <end position="48"/>
    </location>
</feature>
<keyword evidence="3" id="KW-1185">Reference proteome</keyword>
<dbReference type="EMBL" id="CAICTM010004293">
    <property type="protein sequence ID" value="CAB9531923.1"/>
    <property type="molecule type" value="Genomic_DNA"/>
</dbReference>